<protein>
    <submittedName>
        <fullName evidence="1">Uncharacterized protein</fullName>
    </submittedName>
</protein>
<sequence length="386" mass="41773">MGATGDVAFNAAAFISTLFLLEFGADKFVDHTAIVARRTRIPDSIIALLTAGAEWEEKQCSFGLLARSRSVVSRAGSAVTRRRQYRGLGHIQHPRRVLAGLDFPPGGDDDDETQRFDRSSRMYATLLLAVTTFVAPIMHLPGLLVWRVCGAVLVAAFVVYLCSIGWAIRKGVLSAPESDSDDDDSDSDSNSDDDNDGRRLPPSSRAGVDHNGETDPLISREYGHHSPAASQRRSLGYHLLYLVFGFLAMLLAGYVLSRSAANIADALGTSEVLFGVVFLAIATTLPEKFVAVLSGHRGHLGILAANTAGSNIFLLTLCMGAVMLDTSGQFNGGNVAVPELLVLWLSTLGFTLTMWIDGRFHRWVGATMLLGYVVFMVVEFTIVRHV</sequence>
<accession>A0ACC4DFN4</accession>
<evidence type="ECO:0000313" key="1">
    <source>
        <dbReference type="EMBL" id="KAL3955135.1"/>
    </source>
</evidence>
<dbReference type="EMBL" id="JBGNUJ010000010">
    <property type="protein sequence ID" value="KAL3955135.1"/>
    <property type="molecule type" value="Genomic_DNA"/>
</dbReference>
<proteinExistence type="predicted"/>
<evidence type="ECO:0000313" key="2">
    <source>
        <dbReference type="Proteomes" id="UP001638806"/>
    </source>
</evidence>
<keyword evidence="2" id="KW-1185">Reference proteome</keyword>
<reference evidence="1" key="1">
    <citation type="submission" date="2024-12" db="EMBL/GenBank/DDBJ databases">
        <title>Comparative genomics and development of molecular markers within Purpureocillium lilacinum and among Purpureocillium species.</title>
        <authorList>
            <person name="Yeh Z.-Y."/>
            <person name="Ni N.-T."/>
            <person name="Lo P.-H."/>
            <person name="Mushyakhwo K."/>
            <person name="Lin C.-F."/>
            <person name="Nai Y.-S."/>
        </authorList>
    </citation>
    <scope>NUCLEOTIDE SEQUENCE</scope>
    <source>
        <strain evidence="1">NCHU-NPUST-175</strain>
    </source>
</reference>
<dbReference type="Proteomes" id="UP001638806">
    <property type="component" value="Unassembled WGS sequence"/>
</dbReference>
<comment type="caution">
    <text evidence="1">The sequence shown here is derived from an EMBL/GenBank/DDBJ whole genome shotgun (WGS) entry which is preliminary data.</text>
</comment>
<gene>
    <name evidence="1" type="ORF">ACCO45_010698</name>
</gene>
<organism evidence="1 2">
    <name type="scientific">Purpureocillium lilacinum</name>
    <name type="common">Paecilomyces lilacinus</name>
    <dbReference type="NCBI Taxonomy" id="33203"/>
    <lineage>
        <taxon>Eukaryota</taxon>
        <taxon>Fungi</taxon>
        <taxon>Dikarya</taxon>
        <taxon>Ascomycota</taxon>
        <taxon>Pezizomycotina</taxon>
        <taxon>Sordariomycetes</taxon>
        <taxon>Hypocreomycetidae</taxon>
        <taxon>Hypocreales</taxon>
        <taxon>Ophiocordycipitaceae</taxon>
        <taxon>Purpureocillium</taxon>
    </lineage>
</organism>
<name>A0ACC4DFN4_PURLI</name>